<protein>
    <recommendedName>
        <fullName evidence="3">Small CPxCG-related zinc finger protein</fullName>
    </recommendedName>
</protein>
<evidence type="ECO:0000313" key="2">
    <source>
        <dbReference type="Proteomes" id="UP000031599"/>
    </source>
</evidence>
<evidence type="ECO:0000313" key="1">
    <source>
        <dbReference type="EMBL" id="KIG16317.1"/>
    </source>
</evidence>
<evidence type="ECO:0008006" key="3">
    <source>
        <dbReference type="Google" id="ProtNLM"/>
    </source>
</evidence>
<sequence>MGVESTHGQPQPVVDGRPCAGCGWLLRADETGACVLCGAASKQE</sequence>
<accession>A0A0C2D8M2</accession>
<proteinExistence type="predicted"/>
<dbReference type="EMBL" id="JMCC02000040">
    <property type="protein sequence ID" value="KIG16317.1"/>
    <property type="molecule type" value="Genomic_DNA"/>
</dbReference>
<organism evidence="1 2">
    <name type="scientific">Enhygromyxa salina</name>
    <dbReference type="NCBI Taxonomy" id="215803"/>
    <lineage>
        <taxon>Bacteria</taxon>
        <taxon>Pseudomonadati</taxon>
        <taxon>Myxococcota</taxon>
        <taxon>Polyangia</taxon>
        <taxon>Nannocystales</taxon>
        <taxon>Nannocystaceae</taxon>
        <taxon>Enhygromyxa</taxon>
    </lineage>
</organism>
<name>A0A0C2D8M2_9BACT</name>
<dbReference type="Proteomes" id="UP000031599">
    <property type="component" value="Unassembled WGS sequence"/>
</dbReference>
<dbReference type="AlphaFoldDB" id="A0A0C2D8M2"/>
<gene>
    <name evidence="1" type="ORF">DB30_04777</name>
</gene>
<reference evidence="1 2" key="1">
    <citation type="submission" date="2014-12" db="EMBL/GenBank/DDBJ databases">
        <title>Genome assembly of Enhygromyxa salina DSM 15201.</title>
        <authorList>
            <person name="Sharma G."/>
            <person name="Subramanian S."/>
        </authorList>
    </citation>
    <scope>NUCLEOTIDE SEQUENCE [LARGE SCALE GENOMIC DNA]</scope>
    <source>
        <strain evidence="1 2">DSM 15201</strain>
    </source>
</reference>
<comment type="caution">
    <text evidence="1">The sequence shown here is derived from an EMBL/GenBank/DDBJ whole genome shotgun (WGS) entry which is preliminary data.</text>
</comment>